<organism evidence="2 3">
    <name type="scientific">Vallitalea guaymasensis</name>
    <dbReference type="NCBI Taxonomy" id="1185412"/>
    <lineage>
        <taxon>Bacteria</taxon>
        <taxon>Bacillati</taxon>
        <taxon>Bacillota</taxon>
        <taxon>Clostridia</taxon>
        <taxon>Lachnospirales</taxon>
        <taxon>Vallitaleaceae</taxon>
        <taxon>Vallitalea</taxon>
    </lineage>
</organism>
<proteinExistence type="predicted"/>
<evidence type="ECO:0000313" key="2">
    <source>
        <dbReference type="EMBL" id="QUH31842.1"/>
    </source>
</evidence>
<dbReference type="InterPro" id="IPR000182">
    <property type="entry name" value="GNAT_dom"/>
</dbReference>
<dbReference type="Proteomes" id="UP000677305">
    <property type="component" value="Chromosome"/>
</dbReference>
<accession>A0A8J8MF98</accession>
<dbReference type="KEGG" id="vgu:HYG85_24065"/>
<dbReference type="InterPro" id="IPR016181">
    <property type="entry name" value="Acyl_CoA_acyltransferase"/>
</dbReference>
<evidence type="ECO:0000259" key="1">
    <source>
        <dbReference type="PROSITE" id="PS51186"/>
    </source>
</evidence>
<dbReference type="Pfam" id="PF00583">
    <property type="entry name" value="Acetyltransf_1"/>
    <property type="match status" value="1"/>
</dbReference>
<dbReference type="PANTHER" id="PTHR43415">
    <property type="entry name" value="SPERMIDINE N(1)-ACETYLTRANSFERASE"/>
    <property type="match status" value="1"/>
</dbReference>
<dbReference type="SUPFAM" id="SSF55729">
    <property type="entry name" value="Acyl-CoA N-acyltransferases (Nat)"/>
    <property type="match status" value="1"/>
</dbReference>
<keyword evidence="3" id="KW-1185">Reference proteome</keyword>
<dbReference type="PANTHER" id="PTHR43415:SF3">
    <property type="entry name" value="GNAT-FAMILY ACETYLTRANSFERASE"/>
    <property type="match status" value="1"/>
</dbReference>
<sequence>MKKYSVLENQEFKFREIKRRDYNLIKKWYKNSNDAESISNNSTKRISPRKWYKDYKKDCDLLIYIIEEKNIYCMPIGAVILRVIDENNVELGGYVIGESSAKKQGYGIKVMKLVQKIIFNKLGCKYSYLKVNCSNRPAVETYIKCGYKINSFIEKKNHDMYIMRAVNKTCT</sequence>
<dbReference type="PROSITE" id="PS51186">
    <property type="entry name" value="GNAT"/>
    <property type="match status" value="1"/>
</dbReference>
<dbReference type="GO" id="GO:0016747">
    <property type="term" value="F:acyltransferase activity, transferring groups other than amino-acyl groups"/>
    <property type="evidence" value="ECO:0007669"/>
    <property type="project" value="InterPro"/>
</dbReference>
<gene>
    <name evidence="2" type="ORF">HYG85_24065</name>
</gene>
<evidence type="ECO:0000313" key="3">
    <source>
        <dbReference type="Proteomes" id="UP000677305"/>
    </source>
</evidence>
<reference evidence="2 3" key="1">
    <citation type="submission" date="2020-07" db="EMBL/GenBank/DDBJ databases">
        <title>Vallitalea guaymasensis genome.</title>
        <authorList>
            <person name="Postec A."/>
        </authorList>
    </citation>
    <scope>NUCLEOTIDE SEQUENCE [LARGE SCALE GENOMIC DNA]</scope>
    <source>
        <strain evidence="2 3">Ra1766G1</strain>
    </source>
</reference>
<dbReference type="EMBL" id="CP058561">
    <property type="protein sequence ID" value="QUH31842.1"/>
    <property type="molecule type" value="Genomic_DNA"/>
</dbReference>
<dbReference type="RefSeq" id="WP_212691763.1">
    <property type="nucleotide sequence ID" value="NZ_CAJXUH010000004.1"/>
</dbReference>
<feature type="domain" description="N-acetyltransferase" evidence="1">
    <location>
        <begin position="12"/>
        <end position="168"/>
    </location>
</feature>
<dbReference type="AlphaFoldDB" id="A0A8J8MF98"/>
<name>A0A8J8MF98_9FIRM</name>
<protein>
    <submittedName>
        <fullName evidence="2">GNAT family N-acetyltransferase</fullName>
    </submittedName>
</protein>
<dbReference type="Gene3D" id="3.40.630.30">
    <property type="match status" value="1"/>
</dbReference>